<dbReference type="Pfam" id="PF00440">
    <property type="entry name" value="TetR_N"/>
    <property type="match status" value="1"/>
</dbReference>
<dbReference type="PANTHER" id="PTHR30055:SF234">
    <property type="entry name" value="HTH-TYPE TRANSCRIPTIONAL REGULATOR BETI"/>
    <property type="match status" value="1"/>
</dbReference>
<dbReference type="EMBL" id="PXVD01000015">
    <property type="protein sequence ID" value="MDJ1371663.1"/>
    <property type="molecule type" value="Genomic_DNA"/>
</dbReference>
<dbReference type="Proteomes" id="UP001170379">
    <property type="component" value="Unassembled WGS sequence"/>
</dbReference>
<feature type="DNA-binding region" description="H-T-H motif" evidence="4">
    <location>
        <begin position="40"/>
        <end position="59"/>
    </location>
</feature>
<dbReference type="InterPro" id="IPR001647">
    <property type="entry name" value="HTH_TetR"/>
</dbReference>
<evidence type="ECO:0000256" key="2">
    <source>
        <dbReference type="ARBA" id="ARBA00023125"/>
    </source>
</evidence>
<dbReference type="PROSITE" id="PS50977">
    <property type="entry name" value="HTH_TETR_2"/>
    <property type="match status" value="1"/>
</dbReference>
<feature type="domain" description="HTH tetR-type" evidence="5">
    <location>
        <begin position="17"/>
        <end position="77"/>
    </location>
</feature>
<sequence>MTAMTTDGTSLTERRRAQTTNEIHLAAMTIFEKQGVDATTVAEIADAAGISSRTFFRYFDNKEHAGIPGQVGLRMRVEKFAPIDDSPNHVLKQIESLFESEIEFAGDLGEDSLRVAKLVAGEPALREEAAAQLQRIAKSLEAQLREHCPSLNRSTTILITNLAITTWQTSWESLGQRSIAGERVSAIDNYREHCEMLRSILR</sequence>
<keyword evidence="1" id="KW-0805">Transcription regulation</keyword>
<name>A0ABT7C8X4_9MICO</name>
<organism evidence="6 7">
    <name type="scientific">Gulosibacter molinativorax</name>
    <dbReference type="NCBI Taxonomy" id="256821"/>
    <lineage>
        <taxon>Bacteria</taxon>
        <taxon>Bacillati</taxon>
        <taxon>Actinomycetota</taxon>
        <taxon>Actinomycetes</taxon>
        <taxon>Micrococcales</taxon>
        <taxon>Microbacteriaceae</taxon>
        <taxon>Gulosibacter</taxon>
    </lineage>
</organism>
<keyword evidence="2 4" id="KW-0238">DNA-binding</keyword>
<evidence type="ECO:0000256" key="1">
    <source>
        <dbReference type="ARBA" id="ARBA00023015"/>
    </source>
</evidence>
<evidence type="ECO:0000313" key="6">
    <source>
        <dbReference type="EMBL" id="MDJ1371663.1"/>
    </source>
</evidence>
<evidence type="ECO:0000256" key="3">
    <source>
        <dbReference type="ARBA" id="ARBA00023163"/>
    </source>
</evidence>
<dbReference type="PANTHER" id="PTHR30055">
    <property type="entry name" value="HTH-TYPE TRANSCRIPTIONAL REGULATOR RUTR"/>
    <property type="match status" value="1"/>
</dbReference>
<keyword evidence="7" id="KW-1185">Reference proteome</keyword>
<accession>A0ABT7C8X4</accession>
<evidence type="ECO:0000259" key="5">
    <source>
        <dbReference type="PROSITE" id="PS50977"/>
    </source>
</evidence>
<comment type="caution">
    <text evidence="6">The sequence shown here is derived from an EMBL/GenBank/DDBJ whole genome shotgun (WGS) entry which is preliminary data.</text>
</comment>
<dbReference type="InterPro" id="IPR009057">
    <property type="entry name" value="Homeodomain-like_sf"/>
</dbReference>
<reference evidence="6" key="2">
    <citation type="journal article" date="2022" name="Sci. Rep.">
        <title>In silico prediction of the enzymes involved in the degradation of the herbicide molinate by Gulosibacter molinativorax ON4T.</title>
        <authorList>
            <person name="Lopes A.R."/>
            <person name="Bunin E."/>
            <person name="Viana A.T."/>
            <person name="Froufe H."/>
            <person name="Munoz-Merida A."/>
            <person name="Pinho D."/>
            <person name="Figueiredo J."/>
            <person name="Barroso C."/>
            <person name="Vaz-Moreira I."/>
            <person name="Bellanger X."/>
            <person name="Egas C."/>
            <person name="Nunes O.C."/>
        </authorList>
    </citation>
    <scope>NUCLEOTIDE SEQUENCE</scope>
    <source>
        <strain evidence="6">ON4</strain>
    </source>
</reference>
<keyword evidence="3" id="KW-0804">Transcription</keyword>
<reference evidence="6" key="1">
    <citation type="submission" date="2018-03" db="EMBL/GenBank/DDBJ databases">
        <authorList>
            <person name="Nunes O.C."/>
            <person name="Lopes A.R."/>
            <person name="Froufe H."/>
            <person name="Munoz-Merida A."/>
            <person name="Barroso C."/>
            <person name="Egas C."/>
        </authorList>
    </citation>
    <scope>NUCLEOTIDE SEQUENCE</scope>
    <source>
        <strain evidence="6">ON4</strain>
    </source>
</reference>
<proteinExistence type="predicted"/>
<evidence type="ECO:0000256" key="4">
    <source>
        <dbReference type="PROSITE-ProRule" id="PRU00335"/>
    </source>
</evidence>
<protein>
    <submittedName>
        <fullName evidence="6">TetR family transcriptional regulator</fullName>
    </submittedName>
</protein>
<gene>
    <name evidence="6" type="ORF">C7K25_09830</name>
</gene>
<evidence type="ECO:0000313" key="7">
    <source>
        <dbReference type="Proteomes" id="UP001170379"/>
    </source>
</evidence>
<dbReference type="SUPFAM" id="SSF46689">
    <property type="entry name" value="Homeodomain-like"/>
    <property type="match status" value="1"/>
</dbReference>
<dbReference type="Gene3D" id="1.10.357.10">
    <property type="entry name" value="Tetracycline Repressor, domain 2"/>
    <property type="match status" value="1"/>
</dbReference>
<dbReference type="InterPro" id="IPR050109">
    <property type="entry name" value="HTH-type_TetR-like_transc_reg"/>
</dbReference>